<gene>
    <name evidence="3" type="ORF">niasHT_036452</name>
</gene>
<evidence type="ECO:0000256" key="1">
    <source>
        <dbReference type="SAM" id="MobiDB-lite"/>
    </source>
</evidence>
<reference evidence="3 4" key="1">
    <citation type="submission" date="2024-10" db="EMBL/GenBank/DDBJ databases">
        <authorList>
            <person name="Kim D."/>
        </authorList>
    </citation>
    <scope>NUCLEOTIDE SEQUENCE [LARGE SCALE GENOMIC DNA]</scope>
    <source>
        <strain evidence="3">BH-2024</strain>
    </source>
</reference>
<protein>
    <submittedName>
        <fullName evidence="3">Uncharacterized protein</fullName>
    </submittedName>
</protein>
<sequence length="454" mass="50071">MNLHIIFSLLLCALVLCCTVGKSTTKKGQKIEKGEILTPAAGGSTDLKADGKGTTAGGKKANADTGTTELDGDVDDDVNFSAAGGEKATAGNNVGSDDSTELEEMGTDNSKDTDEAENPEGSTASTVTGDTFTKVNKFADEVTECEFYFVHLKDLNANEKQKLWERTKKEAETDIEELEEDGIDYRIVSPAISKDQPDMNKFYEQDTDDLPSDPTALRKEEYLAADNVLEDSEFIEKILPIFKEKPIAMGYLNGTKYDKTKVGPYFRKAVRLMKHRFCLFSLMTRLRNSGKEQHLKYMPGFVSHNKKVSAGIRKAFTSSSTKSLRHKQIETEYAMYQTKESSTVSLHGSLVGEDGQAVYFSIWTKNAPGTYINCPEDKKSQLMRMHMSRGKRQANDVTTKAPTMRGGSTKAINGKPELRCFSKMRKQTPAAETTPAESTKGETTSPAQPPEENE</sequence>
<proteinExistence type="predicted"/>
<evidence type="ECO:0000313" key="4">
    <source>
        <dbReference type="Proteomes" id="UP001620626"/>
    </source>
</evidence>
<feature type="chain" id="PRO_5044874678" evidence="2">
    <location>
        <begin position="18"/>
        <end position="454"/>
    </location>
</feature>
<keyword evidence="4" id="KW-1185">Reference proteome</keyword>
<feature type="compositionally biased region" description="Low complexity" evidence="1">
    <location>
        <begin position="57"/>
        <end position="68"/>
    </location>
</feature>
<keyword evidence="2" id="KW-0732">Signal</keyword>
<name>A0ABD2IX97_9BILA</name>
<feature type="compositionally biased region" description="Low complexity" evidence="1">
    <location>
        <begin position="428"/>
        <end position="437"/>
    </location>
</feature>
<feature type="region of interest" description="Disordered" evidence="1">
    <location>
        <begin position="40"/>
        <end position="128"/>
    </location>
</feature>
<evidence type="ECO:0000313" key="3">
    <source>
        <dbReference type="EMBL" id="KAL3083881.1"/>
    </source>
</evidence>
<accession>A0ABD2IX97</accession>
<evidence type="ECO:0000256" key="2">
    <source>
        <dbReference type="SAM" id="SignalP"/>
    </source>
</evidence>
<comment type="caution">
    <text evidence="3">The sequence shown here is derived from an EMBL/GenBank/DDBJ whole genome shotgun (WGS) entry which is preliminary data.</text>
</comment>
<dbReference type="Proteomes" id="UP001620626">
    <property type="component" value="Unassembled WGS sequence"/>
</dbReference>
<organism evidence="3 4">
    <name type="scientific">Heterodera trifolii</name>
    <dbReference type="NCBI Taxonomy" id="157864"/>
    <lineage>
        <taxon>Eukaryota</taxon>
        <taxon>Metazoa</taxon>
        <taxon>Ecdysozoa</taxon>
        <taxon>Nematoda</taxon>
        <taxon>Chromadorea</taxon>
        <taxon>Rhabditida</taxon>
        <taxon>Tylenchina</taxon>
        <taxon>Tylenchomorpha</taxon>
        <taxon>Tylenchoidea</taxon>
        <taxon>Heteroderidae</taxon>
        <taxon>Heteroderinae</taxon>
        <taxon>Heterodera</taxon>
    </lineage>
</organism>
<feature type="region of interest" description="Disordered" evidence="1">
    <location>
        <begin position="389"/>
        <end position="454"/>
    </location>
</feature>
<feature type="signal peptide" evidence="2">
    <location>
        <begin position="1"/>
        <end position="17"/>
    </location>
</feature>
<dbReference type="AlphaFoldDB" id="A0ABD2IX97"/>
<dbReference type="EMBL" id="JBICBT010001088">
    <property type="protein sequence ID" value="KAL3083881.1"/>
    <property type="molecule type" value="Genomic_DNA"/>
</dbReference>